<evidence type="ECO:0000256" key="1">
    <source>
        <dbReference type="ARBA" id="ARBA00023157"/>
    </source>
</evidence>
<accession>A0A3Q3WAH9</accession>
<dbReference type="InterPro" id="IPR043504">
    <property type="entry name" value="Peptidase_S1_PA_chymotrypsin"/>
</dbReference>
<evidence type="ECO:0000256" key="2">
    <source>
        <dbReference type="SAM" id="SignalP"/>
    </source>
</evidence>
<keyword evidence="5" id="KW-1185">Reference proteome</keyword>
<dbReference type="SMART" id="SM00020">
    <property type="entry name" value="Tryp_SPc"/>
    <property type="match status" value="1"/>
</dbReference>
<dbReference type="Proteomes" id="UP000261620">
    <property type="component" value="Unplaced"/>
</dbReference>
<dbReference type="STRING" id="94237.ENSMMOP00000009017"/>
<organism evidence="4 5">
    <name type="scientific">Mola mola</name>
    <name type="common">Ocean sunfish</name>
    <name type="synonym">Tetraodon mola</name>
    <dbReference type="NCBI Taxonomy" id="94237"/>
    <lineage>
        <taxon>Eukaryota</taxon>
        <taxon>Metazoa</taxon>
        <taxon>Chordata</taxon>
        <taxon>Craniata</taxon>
        <taxon>Vertebrata</taxon>
        <taxon>Euteleostomi</taxon>
        <taxon>Actinopterygii</taxon>
        <taxon>Neopterygii</taxon>
        <taxon>Teleostei</taxon>
        <taxon>Neoteleostei</taxon>
        <taxon>Acanthomorphata</taxon>
        <taxon>Eupercaria</taxon>
        <taxon>Tetraodontiformes</taxon>
        <taxon>Molidae</taxon>
        <taxon>Mola</taxon>
    </lineage>
</organism>
<dbReference type="OMA" id="VIRHSPY"/>
<dbReference type="PROSITE" id="PS50240">
    <property type="entry name" value="TRYPSIN_DOM"/>
    <property type="match status" value="1"/>
</dbReference>
<dbReference type="InterPro" id="IPR009003">
    <property type="entry name" value="Peptidase_S1_PA"/>
</dbReference>
<dbReference type="GO" id="GO:0030141">
    <property type="term" value="C:secretory granule"/>
    <property type="evidence" value="ECO:0007669"/>
    <property type="project" value="TreeGrafter"/>
</dbReference>
<dbReference type="GO" id="GO:0006508">
    <property type="term" value="P:proteolysis"/>
    <property type="evidence" value="ECO:0007669"/>
    <property type="project" value="InterPro"/>
</dbReference>
<reference evidence="4" key="2">
    <citation type="submission" date="2025-09" db="UniProtKB">
        <authorList>
            <consortium name="Ensembl"/>
        </authorList>
    </citation>
    <scope>IDENTIFICATION</scope>
</reference>
<dbReference type="GO" id="GO:0004252">
    <property type="term" value="F:serine-type endopeptidase activity"/>
    <property type="evidence" value="ECO:0007669"/>
    <property type="project" value="InterPro"/>
</dbReference>
<dbReference type="Ensembl" id="ENSMMOT00000009176.1">
    <property type="protein sequence ID" value="ENSMMOP00000009017.1"/>
    <property type="gene ID" value="ENSMMOG00000006961.1"/>
</dbReference>
<dbReference type="Pfam" id="PF00089">
    <property type="entry name" value="Trypsin"/>
    <property type="match status" value="1"/>
</dbReference>
<evidence type="ECO:0000313" key="4">
    <source>
        <dbReference type="Ensembl" id="ENSMMOP00000009017.1"/>
    </source>
</evidence>
<proteinExistence type="predicted"/>
<feature type="chain" id="PRO_5018713045" description="Peptidase S1 domain-containing protein" evidence="2">
    <location>
        <begin position="16"/>
        <end position="255"/>
    </location>
</feature>
<sequence length="255" mass="27993">MKLLLLVVALGLAEALPLEDNSVCQPHSRPWHVSLHGGASCSGALIDKWWIVTSFLCVAGSNGPTIASLGDHDVAVEEGTEQHIRVDFVMPHSPYRSPLHSLALVRLASPAHFNEYVQPIPLASHCTLPGEICQVSGWGSTNKPTQQLKCITVPVMDDQTCMNRLPNFIGWGPGMVCTDQANTDNCNDQGSVMVCNGQLQGVQWFANGCYDPAYPIVYTKLCRYNEWINDVRASYTPTVVPTTVSVEDMRQQRDI</sequence>
<feature type="signal peptide" evidence="2">
    <location>
        <begin position="1"/>
        <end position="15"/>
    </location>
</feature>
<keyword evidence="2" id="KW-0732">Signal</keyword>
<dbReference type="AlphaFoldDB" id="A0A3Q3WAH9"/>
<dbReference type="CDD" id="cd00190">
    <property type="entry name" value="Tryp_SPc"/>
    <property type="match status" value="1"/>
</dbReference>
<evidence type="ECO:0000313" key="5">
    <source>
        <dbReference type="Proteomes" id="UP000261620"/>
    </source>
</evidence>
<dbReference type="Gene3D" id="2.40.10.10">
    <property type="entry name" value="Trypsin-like serine proteases"/>
    <property type="match status" value="2"/>
</dbReference>
<reference evidence="4" key="1">
    <citation type="submission" date="2025-08" db="UniProtKB">
        <authorList>
            <consortium name="Ensembl"/>
        </authorList>
    </citation>
    <scope>IDENTIFICATION</scope>
</reference>
<keyword evidence="1" id="KW-1015">Disulfide bond</keyword>
<dbReference type="InterPro" id="IPR001254">
    <property type="entry name" value="Trypsin_dom"/>
</dbReference>
<feature type="domain" description="Peptidase S1" evidence="3">
    <location>
        <begin position="8"/>
        <end position="233"/>
    </location>
</feature>
<dbReference type="PANTHER" id="PTHR24271">
    <property type="entry name" value="KALLIKREIN-RELATED"/>
    <property type="match status" value="1"/>
</dbReference>
<name>A0A3Q3WAH9_MOLML</name>
<dbReference type="SUPFAM" id="SSF50494">
    <property type="entry name" value="Trypsin-like serine proteases"/>
    <property type="match status" value="1"/>
</dbReference>
<dbReference type="PANTHER" id="PTHR24271:SF47">
    <property type="entry name" value="KALLIKREIN-1"/>
    <property type="match status" value="1"/>
</dbReference>
<protein>
    <recommendedName>
        <fullName evidence="3">Peptidase S1 domain-containing protein</fullName>
    </recommendedName>
</protein>
<evidence type="ECO:0000259" key="3">
    <source>
        <dbReference type="PROSITE" id="PS50240"/>
    </source>
</evidence>